<dbReference type="Pfam" id="PF13416">
    <property type="entry name" value="SBP_bac_8"/>
    <property type="match status" value="1"/>
</dbReference>
<dbReference type="Proteomes" id="UP000192903">
    <property type="component" value="Unassembled WGS sequence"/>
</dbReference>
<name>A0A1X7DJD8_9HYPH</name>
<reference evidence="7" key="1">
    <citation type="submission" date="2017-04" db="EMBL/GenBank/DDBJ databases">
        <authorList>
            <person name="Varghese N."/>
            <person name="Submissions S."/>
        </authorList>
    </citation>
    <scope>NUCLEOTIDE SEQUENCE [LARGE SCALE GENOMIC DNA]</scope>
    <source>
        <strain evidence="7">B4P</strain>
    </source>
</reference>
<dbReference type="AlphaFoldDB" id="A0A1X7DJD8"/>
<comment type="subcellular location">
    <subcellularLocation>
        <location evidence="1">Periplasm</location>
    </subcellularLocation>
</comment>
<dbReference type="RefSeq" id="WP_234810961.1">
    <property type="nucleotide sequence ID" value="NZ_FXAF01000003.1"/>
</dbReference>
<evidence type="ECO:0000256" key="4">
    <source>
        <dbReference type="ARBA" id="ARBA00022729"/>
    </source>
</evidence>
<dbReference type="InterPro" id="IPR006059">
    <property type="entry name" value="SBP"/>
</dbReference>
<dbReference type="GO" id="GO:0030976">
    <property type="term" value="F:thiamine pyrophosphate binding"/>
    <property type="evidence" value="ECO:0007669"/>
    <property type="project" value="TreeGrafter"/>
</dbReference>
<keyword evidence="3" id="KW-0813">Transport</keyword>
<comment type="similarity">
    <text evidence="2">Belongs to the bacterial solute-binding protein 1 family.</text>
</comment>
<dbReference type="PROSITE" id="PS51318">
    <property type="entry name" value="TAT"/>
    <property type="match status" value="1"/>
</dbReference>
<sequence>MKHGTSRRQVLGGMGAAAFAIGTGMRMAPAGAAGFDALKGDGSIVVCTWGGGYSDSMKKIWFEPFRETTGIDVSTTSIPDMAKLEVMEKVGNVEWDLVDTEGVQMQIAMQKDLLQPLDYDLIFSIVPKEQIDPKVITKYGIGSVAFSTVIAWNSDLFGADGPQTWAEWFDTTRFKGRRALYAQPRPSFEIALMAAGVPKDKVYPINIDDAFKALDAIRDKIDLWVEKTSQWAVLMQNGEVDLMGSSLARTLDEKRRTGKIDFTFNQSIVEQSYWTIPKSAPGAKSAQKLIAWMMRSEGMLQYASALPFNVANTSIYGNIPAEMQRQLPGYPENAAKNMHIDEAWWAQNTAAVQPRWLEWMSKA</sequence>
<dbReference type="Gene3D" id="3.40.190.10">
    <property type="entry name" value="Periplasmic binding protein-like II"/>
    <property type="match status" value="2"/>
</dbReference>
<organism evidence="6 7">
    <name type="scientific">Xaviernesmea oryzae</name>
    <dbReference type="NCBI Taxonomy" id="464029"/>
    <lineage>
        <taxon>Bacteria</taxon>
        <taxon>Pseudomonadati</taxon>
        <taxon>Pseudomonadota</taxon>
        <taxon>Alphaproteobacteria</taxon>
        <taxon>Hyphomicrobiales</taxon>
        <taxon>Rhizobiaceae</taxon>
        <taxon>Rhizobium/Agrobacterium group</taxon>
        <taxon>Xaviernesmea</taxon>
    </lineage>
</organism>
<proteinExistence type="inferred from homology"/>
<evidence type="ECO:0000256" key="3">
    <source>
        <dbReference type="ARBA" id="ARBA00022448"/>
    </source>
</evidence>
<dbReference type="InterPro" id="IPR006311">
    <property type="entry name" value="TAT_signal"/>
</dbReference>
<dbReference type="PANTHER" id="PTHR30006">
    <property type="entry name" value="THIAMINE-BINDING PERIPLASMIC PROTEIN-RELATED"/>
    <property type="match status" value="1"/>
</dbReference>
<keyword evidence="5" id="KW-0574">Periplasm</keyword>
<gene>
    <name evidence="6" type="ORF">SAMN02982989_5468</name>
</gene>
<accession>A0A1X7DJD8</accession>
<evidence type="ECO:0000256" key="1">
    <source>
        <dbReference type="ARBA" id="ARBA00004418"/>
    </source>
</evidence>
<evidence type="ECO:0000256" key="2">
    <source>
        <dbReference type="ARBA" id="ARBA00008520"/>
    </source>
</evidence>
<dbReference type="GO" id="GO:0030975">
    <property type="term" value="F:thiamine binding"/>
    <property type="evidence" value="ECO:0007669"/>
    <property type="project" value="TreeGrafter"/>
</dbReference>
<evidence type="ECO:0000313" key="7">
    <source>
        <dbReference type="Proteomes" id="UP000192903"/>
    </source>
</evidence>
<evidence type="ECO:0000313" key="6">
    <source>
        <dbReference type="EMBL" id="SMF16484.1"/>
    </source>
</evidence>
<dbReference type="EMBL" id="FXAF01000003">
    <property type="protein sequence ID" value="SMF16484.1"/>
    <property type="molecule type" value="Genomic_DNA"/>
</dbReference>
<dbReference type="PANTHER" id="PTHR30006:SF3">
    <property type="entry name" value="THIAMINE-BINDING PERIPLASMIC PROTEIN"/>
    <property type="match status" value="1"/>
</dbReference>
<dbReference type="GO" id="GO:0015888">
    <property type="term" value="P:thiamine transport"/>
    <property type="evidence" value="ECO:0007669"/>
    <property type="project" value="TreeGrafter"/>
</dbReference>
<protein>
    <submittedName>
        <fullName evidence="6">Putative spermidine/putrescine transport system substrate-binding protein</fullName>
    </submittedName>
</protein>
<evidence type="ECO:0000256" key="5">
    <source>
        <dbReference type="ARBA" id="ARBA00022764"/>
    </source>
</evidence>
<keyword evidence="4" id="KW-0732">Signal</keyword>
<keyword evidence="7" id="KW-1185">Reference proteome</keyword>
<dbReference type="GO" id="GO:0030288">
    <property type="term" value="C:outer membrane-bounded periplasmic space"/>
    <property type="evidence" value="ECO:0007669"/>
    <property type="project" value="TreeGrafter"/>
</dbReference>
<dbReference type="SUPFAM" id="SSF53850">
    <property type="entry name" value="Periplasmic binding protein-like II"/>
    <property type="match status" value="1"/>
</dbReference>
<dbReference type="STRING" id="464029.SAMN02982989_5468"/>